<keyword evidence="4 5" id="KW-0274">FAD</keyword>
<feature type="domain" description="Acyl-CoA dehydrogenase/oxidase N-terminal" evidence="8">
    <location>
        <begin position="6"/>
        <end position="116"/>
    </location>
</feature>
<comment type="similarity">
    <text evidence="2 5">Belongs to the acyl-CoA dehydrogenase family.</text>
</comment>
<dbReference type="Pfam" id="PF02770">
    <property type="entry name" value="Acyl-CoA_dh_M"/>
    <property type="match status" value="1"/>
</dbReference>
<dbReference type="InterPro" id="IPR009100">
    <property type="entry name" value="AcylCoA_DH/oxidase_NM_dom_sf"/>
</dbReference>
<dbReference type="SUPFAM" id="SSF56645">
    <property type="entry name" value="Acyl-CoA dehydrogenase NM domain-like"/>
    <property type="match status" value="1"/>
</dbReference>
<evidence type="ECO:0000313" key="9">
    <source>
        <dbReference type="EMBL" id="MER5173646.1"/>
    </source>
</evidence>
<dbReference type="Pfam" id="PF00441">
    <property type="entry name" value="Acyl-CoA_dh_1"/>
    <property type="match status" value="1"/>
</dbReference>
<dbReference type="PANTHER" id="PTHR43884:SF12">
    <property type="entry name" value="ISOVALERYL-COA DEHYDROGENASE, MITOCHONDRIAL-RELATED"/>
    <property type="match status" value="1"/>
</dbReference>
<dbReference type="InterPro" id="IPR013786">
    <property type="entry name" value="AcylCoA_DH/ox_N"/>
</dbReference>
<dbReference type="EMBL" id="JAYWLC010000023">
    <property type="protein sequence ID" value="MER5173646.1"/>
    <property type="molecule type" value="Genomic_DNA"/>
</dbReference>
<evidence type="ECO:0000256" key="4">
    <source>
        <dbReference type="ARBA" id="ARBA00022827"/>
    </source>
</evidence>
<comment type="cofactor">
    <cofactor evidence="1 5">
        <name>FAD</name>
        <dbReference type="ChEBI" id="CHEBI:57692"/>
    </cofactor>
</comment>
<dbReference type="InterPro" id="IPR006089">
    <property type="entry name" value="Acyl-CoA_DH_CS"/>
</dbReference>
<dbReference type="InterPro" id="IPR046373">
    <property type="entry name" value="Acyl-CoA_Oxase/DH_mid-dom_sf"/>
</dbReference>
<evidence type="ECO:0000313" key="10">
    <source>
        <dbReference type="Proteomes" id="UP001438953"/>
    </source>
</evidence>
<keyword evidence="3 5" id="KW-0285">Flavoprotein</keyword>
<dbReference type="Proteomes" id="UP001438953">
    <property type="component" value="Unassembled WGS sequence"/>
</dbReference>
<gene>
    <name evidence="9" type="ORF">VSX56_17915</name>
</gene>
<dbReference type="InterPro" id="IPR009075">
    <property type="entry name" value="AcylCo_DH/oxidase_C"/>
</dbReference>
<dbReference type="PANTHER" id="PTHR43884">
    <property type="entry name" value="ACYL-COA DEHYDROGENASE"/>
    <property type="match status" value="1"/>
</dbReference>
<accession>A0ABV1SM23</accession>
<organism evidence="9 10">
    <name type="scientific">Thioclava kandeliae</name>
    <dbReference type="NCBI Taxonomy" id="3070818"/>
    <lineage>
        <taxon>Bacteria</taxon>
        <taxon>Pseudomonadati</taxon>
        <taxon>Pseudomonadota</taxon>
        <taxon>Alphaproteobacteria</taxon>
        <taxon>Rhodobacterales</taxon>
        <taxon>Paracoccaceae</taxon>
        <taxon>Thioclava</taxon>
    </lineage>
</organism>
<dbReference type="RefSeq" id="WP_350939003.1">
    <property type="nucleotide sequence ID" value="NZ_JAYWLC010000023.1"/>
</dbReference>
<evidence type="ECO:0000256" key="1">
    <source>
        <dbReference type="ARBA" id="ARBA00001974"/>
    </source>
</evidence>
<evidence type="ECO:0000259" key="8">
    <source>
        <dbReference type="Pfam" id="PF02771"/>
    </source>
</evidence>
<evidence type="ECO:0000259" key="6">
    <source>
        <dbReference type="Pfam" id="PF00441"/>
    </source>
</evidence>
<evidence type="ECO:0000259" key="7">
    <source>
        <dbReference type="Pfam" id="PF02770"/>
    </source>
</evidence>
<name>A0ABV1SM23_9RHOB</name>
<feature type="domain" description="Acyl-CoA oxidase/dehydrogenase middle" evidence="7">
    <location>
        <begin position="121"/>
        <end position="215"/>
    </location>
</feature>
<dbReference type="PROSITE" id="PS00072">
    <property type="entry name" value="ACYL_COA_DH_1"/>
    <property type="match status" value="1"/>
</dbReference>
<dbReference type="PROSITE" id="PS00073">
    <property type="entry name" value="ACYL_COA_DH_2"/>
    <property type="match status" value="1"/>
</dbReference>
<reference evidence="9 10" key="1">
    <citation type="submission" date="2024-06" db="EMBL/GenBank/DDBJ databases">
        <title>Thioclava kandeliae sp. nov. from a rhizosphere soil sample of Kandelia candel in a mangrove.</title>
        <authorList>
            <person name="Mu T."/>
        </authorList>
    </citation>
    <scope>NUCLEOTIDE SEQUENCE [LARGE SCALE GENOMIC DNA]</scope>
    <source>
        <strain evidence="9 10">CPCC 100088</strain>
    </source>
</reference>
<dbReference type="InterPro" id="IPR036250">
    <property type="entry name" value="AcylCo_DH-like_C"/>
</dbReference>
<dbReference type="Pfam" id="PF02771">
    <property type="entry name" value="Acyl-CoA_dh_N"/>
    <property type="match status" value="1"/>
</dbReference>
<sequence>MQRYFSEDVAMIDDMAARFAADVIAPAAAALDKAGDFPADLYKAMAGQGLFGVALEEEAGGSGFGALAACAVMERLAGASGAVGNAFAIPTEAVRVLHHHGNDTQRALIPGILAGEIIPSCAVTEPDAGSDVSAMRTRAVRDGDDWVISGTKAWVTFGRVADMIMVFAKTDPDAGYRGISAFVVDMNTPGISRGKSEELMGMHGLAECQVSFDEVRVPATALLGEEGRAFKMAMDNFNFSRLLMSAMALGMAQAGMEDAMAYATTRKQFGVPIFEHQAVQFMIADMSKDITAARLMIHHAARMSDDGLPYALEAAQAKLFTTDMAQVHISNALQIHGGNGYSREYRIERLYRDVRLSQIYEGTNQIQRVIIARNLEKQYQ</sequence>
<dbReference type="Gene3D" id="1.20.140.10">
    <property type="entry name" value="Butyryl-CoA Dehydrogenase, subunit A, domain 3"/>
    <property type="match status" value="1"/>
</dbReference>
<evidence type="ECO:0000256" key="3">
    <source>
        <dbReference type="ARBA" id="ARBA00022630"/>
    </source>
</evidence>
<keyword evidence="5" id="KW-0560">Oxidoreductase</keyword>
<dbReference type="InterPro" id="IPR037069">
    <property type="entry name" value="AcylCoA_DH/ox_N_sf"/>
</dbReference>
<comment type="caution">
    <text evidence="9">The sequence shown here is derived from an EMBL/GenBank/DDBJ whole genome shotgun (WGS) entry which is preliminary data.</text>
</comment>
<dbReference type="SUPFAM" id="SSF47203">
    <property type="entry name" value="Acyl-CoA dehydrogenase C-terminal domain-like"/>
    <property type="match status" value="1"/>
</dbReference>
<dbReference type="Gene3D" id="1.10.540.10">
    <property type="entry name" value="Acyl-CoA dehydrogenase/oxidase, N-terminal domain"/>
    <property type="match status" value="1"/>
</dbReference>
<dbReference type="Gene3D" id="2.40.110.10">
    <property type="entry name" value="Butyryl-CoA Dehydrogenase, subunit A, domain 2"/>
    <property type="match status" value="1"/>
</dbReference>
<dbReference type="InterPro" id="IPR006091">
    <property type="entry name" value="Acyl-CoA_Oxase/DH_mid-dom"/>
</dbReference>
<evidence type="ECO:0000256" key="2">
    <source>
        <dbReference type="ARBA" id="ARBA00009347"/>
    </source>
</evidence>
<keyword evidence="10" id="KW-1185">Reference proteome</keyword>
<protein>
    <submittedName>
        <fullName evidence="9">Acyl-CoA dehydrogenase family protein</fullName>
    </submittedName>
</protein>
<proteinExistence type="inferred from homology"/>
<feature type="domain" description="Acyl-CoA dehydrogenase/oxidase C-terminal" evidence="6">
    <location>
        <begin position="230"/>
        <end position="375"/>
    </location>
</feature>
<evidence type="ECO:0000256" key="5">
    <source>
        <dbReference type="RuleBase" id="RU362125"/>
    </source>
</evidence>